<feature type="transmembrane region" description="Helical" evidence="1">
    <location>
        <begin position="17"/>
        <end position="42"/>
    </location>
</feature>
<reference evidence="2" key="1">
    <citation type="journal article" date="2021" name="Proc. Natl. Acad. Sci. U.S.A.">
        <title>A Catalog of Tens of Thousands of Viruses from Human Metagenomes Reveals Hidden Associations with Chronic Diseases.</title>
        <authorList>
            <person name="Tisza M.J."/>
            <person name="Buck C.B."/>
        </authorList>
    </citation>
    <scope>NUCLEOTIDE SEQUENCE</scope>
    <source>
        <strain evidence="2">CtXZx16</strain>
    </source>
</reference>
<evidence type="ECO:0000256" key="1">
    <source>
        <dbReference type="SAM" id="Phobius"/>
    </source>
</evidence>
<evidence type="ECO:0000313" key="2">
    <source>
        <dbReference type="EMBL" id="DAD82936.1"/>
    </source>
</evidence>
<keyword evidence="1" id="KW-1133">Transmembrane helix</keyword>
<proteinExistence type="predicted"/>
<keyword evidence="1" id="KW-0472">Membrane</keyword>
<protein>
    <submittedName>
        <fullName evidence="2">Uncharacterized protein</fullName>
    </submittedName>
</protein>
<sequence length="68" mass="7453">MFDFLSIAGRCKKSHRLLAYVLGCLTTIIVIAVVSITSYAIVCQVVDNGGYKDFSIHLFGIVEIEGSR</sequence>
<name>A0A8S5ML31_9CAUD</name>
<keyword evidence="1" id="KW-0812">Transmembrane</keyword>
<organism evidence="2">
    <name type="scientific">Siphoviridae sp. ctXZx16</name>
    <dbReference type="NCBI Taxonomy" id="2826371"/>
    <lineage>
        <taxon>Viruses</taxon>
        <taxon>Duplodnaviria</taxon>
        <taxon>Heunggongvirae</taxon>
        <taxon>Uroviricota</taxon>
        <taxon>Caudoviricetes</taxon>
    </lineage>
</organism>
<dbReference type="EMBL" id="BK014925">
    <property type="protein sequence ID" value="DAD82936.1"/>
    <property type="molecule type" value="Genomic_DNA"/>
</dbReference>
<accession>A0A8S5ML31</accession>